<reference evidence="1 2" key="1">
    <citation type="submission" date="2015-09" db="EMBL/GenBank/DDBJ databases">
        <title>Sorangium comparison.</title>
        <authorList>
            <person name="Zaburannyi N."/>
            <person name="Bunk B."/>
            <person name="Overmann J."/>
            <person name="Mueller R."/>
        </authorList>
    </citation>
    <scope>NUCLEOTIDE SEQUENCE [LARGE SCALE GENOMIC DNA]</scope>
    <source>
        <strain evidence="1 2">So ceGT47</strain>
    </source>
</reference>
<dbReference type="Proteomes" id="UP000295781">
    <property type="component" value="Chromosome"/>
</dbReference>
<sequence length="129" mass="13454">MFSLLVLRRARGLAGRSGPGQSALDQALDAVAPMGTVVSIVPTPAPVADRPFMKAASLVYHVMGAASNWRIDQHAQGRALAAVAALAEQGHVRPVVGASYPVRELAQAHRAIESGRTVGKIAIRVADGR</sequence>
<dbReference type="AlphaFoldDB" id="A0A4P2PYP1"/>
<protein>
    <submittedName>
        <fullName evidence="1">Uncharacterized protein</fullName>
    </submittedName>
</protein>
<organism evidence="1 2">
    <name type="scientific">Sorangium cellulosum</name>
    <name type="common">Polyangium cellulosum</name>
    <dbReference type="NCBI Taxonomy" id="56"/>
    <lineage>
        <taxon>Bacteria</taxon>
        <taxon>Pseudomonadati</taxon>
        <taxon>Myxococcota</taxon>
        <taxon>Polyangia</taxon>
        <taxon>Polyangiales</taxon>
        <taxon>Polyangiaceae</taxon>
        <taxon>Sorangium</taxon>
    </lineage>
</organism>
<dbReference type="Pfam" id="PF13602">
    <property type="entry name" value="ADH_zinc_N_2"/>
    <property type="match status" value="1"/>
</dbReference>
<evidence type="ECO:0000313" key="2">
    <source>
        <dbReference type="Proteomes" id="UP000295781"/>
    </source>
</evidence>
<dbReference type="OrthoDB" id="9787435at2"/>
<dbReference type="RefSeq" id="WP_129347224.1">
    <property type="nucleotide sequence ID" value="NZ_CP012670.1"/>
</dbReference>
<accession>A0A4P2PYP1</accession>
<name>A0A4P2PYP1_SORCE</name>
<evidence type="ECO:0000313" key="1">
    <source>
        <dbReference type="EMBL" id="AUX21984.1"/>
    </source>
</evidence>
<dbReference type="Gene3D" id="3.40.50.720">
    <property type="entry name" value="NAD(P)-binding Rossmann-like Domain"/>
    <property type="match status" value="1"/>
</dbReference>
<gene>
    <name evidence="1" type="ORF">SOCEGT47_024850</name>
</gene>
<dbReference type="EMBL" id="CP012670">
    <property type="protein sequence ID" value="AUX21984.1"/>
    <property type="molecule type" value="Genomic_DNA"/>
</dbReference>
<proteinExistence type="predicted"/>
<dbReference type="Gene3D" id="3.90.180.10">
    <property type="entry name" value="Medium-chain alcohol dehydrogenases, catalytic domain"/>
    <property type="match status" value="1"/>
</dbReference>